<accession>A0A2H1GZ72</accession>
<organism evidence="3 4">
    <name type="scientific">Zymoseptoria tritici ST99CH_1E4</name>
    <dbReference type="NCBI Taxonomy" id="1276532"/>
    <lineage>
        <taxon>Eukaryota</taxon>
        <taxon>Fungi</taxon>
        <taxon>Dikarya</taxon>
        <taxon>Ascomycota</taxon>
        <taxon>Pezizomycotina</taxon>
        <taxon>Dothideomycetes</taxon>
        <taxon>Dothideomycetidae</taxon>
        <taxon>Mycosphaerellales</taxon>
        <taxon>Mycosphaerellaceae</taxon>
        <taxon>Zymoseptoria</taxon>
    </lineage>
</organism>
<name>A0A2H1GZ72_ZYMTR</name>
<keyword evidence="2" id="KW-0472">Membrane</keyword>
<reference evidence="4" key="1">
    <citation type="submission" date="2017-05" db="EMBL/GenBank/DDBJ databases">
        <authorList>
            <person name="Song R."/>
            <person name="Chenine A.L."/>
            <person name="Ruprecht R.M."/>
        </authorList>
    </citation>
    <scope>NUCLEOTIDE SEQUENCE [LARGE SCALE GENOMIC DNA]</scope>
</reference>
<feature type="compositionally biased region" description="Polar residues" evidence="1">
    <location>
        <begin position="160"/>
        <end position="169"/>
    </location>
</feature>
<evidence type="ECO:0000256" key="1">
    <source>
        <dbReference type="SAM" id="MobiDB-lite"/>
    </source>
</evidence>
<proteinExistence type="predicted"/>
<feature type="compositionally biased region" description="Polar residues" evidence="1">
    <location>
        <begin position="261"/>
        <end position="271"/>
    </location>
</feature>
<keyword evidence="2" id="KW-1133">Transmembrane helix</keyword>
<protein>
    <submittedName>
        <fullName evidence="3">Uncharacterized protein</fullName>
    </submittedName>
</protein>
<evidence type="ECO:0000256" key="2">
    <source>
        <dbReference type="SAM" id="Phobius"/>
    </source>
</evidence>
<feature type="transmembrane region" description="Helical" evidence="2">
    <location>
        <begin position="15"/>
        <end position="34"/>
    </location>
</feature>
<feature type="region of interest" description="Disordered" evidence="1">
    <location>
        <begin position="152"/>
        <end position="284"/>
    </location>
</feature>
<keyword evidence="2" id="KW-0812">Transmembrane</keyword>
<feature type="compositionally biased region" description="Basic and acidic residues" evidence="1">
    <location>
        <begin position="178"/>
        <end position="192"/>
    </location>
</feature>
<sequence length="322" mass="34586">MTLDENTMLRKDQTWFLGMVSLGIVVVFLCGLLCRRRSPASPRRQLHPLTIDLGRPLEDSTTTSTGVAHLRANSTARSQPQSPHREKVIKRLIHVETHDVKRRPSETVTSILNGRYSSGRGGIKMLEGEHLRSITQLRLHDQTQAVERITQGDALHGSGHSKSSASTISPGDEGQNAKAKDTNTGKPVEKTDSGAFALQPPASEAGEQHPHASVSEWAARQFSNSPSGGSFDLGGLQRTGAPSTVTIRSEDDSHSGGETVALTSQSESVASNDELDPIPSVDGSTMERIIANNTVIDVKDRSASILSMSDTDDLGPSSRCHD</sequence>
<gene>
    <name evidence="3" type="ORF">ZT1E4_G9565</name>
</gene>
<dbReference type="AlphaFoldDB" id="A0A2H1GZ72"/>
<dbReference type="Proteomes" id="UP000245764">
    <property type="component" value="Chromosome 10"/>
</dbReference>
<evidence type="ECO:0000313" key="4">
    <source>
        <dbReference type="Proteomes" id="UP000245764"/>
    </source>
</evidence>
<dbReference type="EMBL" id="LT854262">
    <property type="protein sequence ID" value="SMR58830.1"/>
    <property type="molecule type" value="Genomic_DNA"/>
</dbReference>
<evidence type="ECO:0000313" key="3">
    <source>
        <dbReference type="EMBL" id="SMR58830.1"/>
    </source>
</evidence>